<evidence type="ECO:0000313" key="3">
    <source>
        <dbReference type="Proteomes" id="UP000010556"/>
    </source>
</evidence>
<evidence type="ECO:0000313" key="2">
    <source>
        <dbReference type="EMBL" id="ELK30057.1"/>
    </source>
</evidence>
<accession>L5LVH5</accession>
<keyword evidence="3" id="KW-1185">Reference proteome</keyword>
<organism evidence="2 3">
    <name type="scientific">Myotis davidii</name>
    <name type="common">David's myotis</name>
    <dbReference type="NCBI Taxonomy" id="225400"/>
    <lineage>
        <taxon>Eukaryota</taxon>
        <taxon>Metazoa</taxon>
        <taxon>Chordata</taxon>
        <taxon>Craniata</taxon>
        <taxon>Vertebrata</taxon>
        <taxon>Euteleostomi</taxon>
        <taxon>Mammalia</taxon>
        <taxon>Eutheria</taxon>
        <taxon>Laurasiatheria</taxon>
        <taxon>Chiroptera</taxon>
        <taxon>Yangochiroptera</taxon>
        <taxon>Vespertilionidae</taxon>
        <taxon>Myotis</taxon>
    </lineage>
</organism>
<dbReference type="Proteomes" id="UP000010556">
    <property type="component" value="Unassembled WGS sequence"/>
</dbReference>
<name>L5LVH5_MYODS</name>
<protein>
    <submittedName>
        <fullName evidence="2">Dynein heavy chain 6, axonemal</fullName>
    </submittedName>
</protein>
<proteinExistence type="predicted"/>
<feature type="region of interest" description="Disordered" evidence="1">
    <location>
        <begin position="1"/>
        <end position="38"/>
    </location>
</feature>
<dbReference type="EMBL" id="KB107329">
    <property type="protein sequence ID" value="ELK30057.1"/>
    <property type="molecule type" value="Genomic_DNA"/>
</dbReference>
<sequence length="98" mass="11761">MAFRISEMDSELENIDKQLSNPNLQSKRAKRKRSFVTPMENAEDTQVLLFKRQTKAQERTRKRQQPRKLEPLEMWWRQIAGCFTLGDYKRLPEEMSSE</sequence>
<evidence type="ECO:0000256" key="1">
    <source>
        <dbReference type="SAM" id="MobiDB-lite"/>
    </source>
</evidence>
<dbReference type="AlphaFoldDB" id="L5LVH5"/>
<reference evidence="3" key="1">
    <citation type="journal article" date="2013" name="Science">
        <title>Comparative analysis of bat genomes provides insight into the evolution of flight and immunity.</title>
        <authorList>
            <person name="Zhang G."/>
            <person name="Cowled C."/>
            <person name="Shi Z."/>
            <person name="Huang Z."/>
            <person name="Bishop-Lilly K.A."/>
            <person name="Fang X."/>
            <person name="Wynne J.W."/>
            <person name="Xiong Z."/>
            <person name="Baker M.L."/>
            <person name="Zhao W."/>
            <person name="Tachedjian M."/>
            <person name="Zhu Y."/>
            <person name="Zhou P."/>
            <person name="Jiang X."/>
            <person name="Ng J."/>
            <person name="Yang L."/>
            <person name="Wu L."/>
            <person name="Xiao J."/>
            <person name="Feng Y."/>
            <person name="Chen Y."/>
            <person name="Sun X."/>
            <person name="Zhang Y."/>
            <person name="Marsh G.A."/>
            <person name="Crameri G."/>
            <person name="Broder C.C."/>
            <person name="Frey K.G."/>
            <person name="Wang L.F."/>
            <person name="Wang J."/>
        </authorList>
    </citation>
    <scope>NUCLEOTIDE SEQUENCE [LARGE SCALE GENOMIC DNA]</scope>
</reference>
<gene>
    <name evidence="2" type="ORF">MDA_GLEAN10011876</name>
</gene>
<feature type="compositionally biased region" description="Polar residues" evidence="1">
    <location>
        <begin position="17"/>
        <end position="26"/>
    </location>
</feature>